<keyword evidence="3" id="KW-1185">Reference proteome</keyword>
<dbReference type="EMBL" id="BAAAQQ010000002">
    <property type="protein sequence ID" value="GAA2117719.1"/>
    <property type="molecule type" value="Genomic_DNA"/>
</dbReference>
<dbReference type="PANTHER" id="PTHR21310">
    <property type="entry name" value="AMINOGLYCOSIDE PHOSPHOTRANSFERASE-RELATED-RELATED"/>
    <property type="match status" value="1"/>
</dbReference>
<dbReference type="Pfam" id="PF01636">
    <property type="entry name" value="APH"/>
    <property type="match status" value="1"/>
</dbReference>
<evidence type="ECO:0000259" key="1">
    <source>
        <dbReference type="Pfam" id="PF01636"/>
    </source>
</evidence>
<dbReference type="RefSeq" id="WP_344302435.1">
    <property type="nucleotide sequence ID" value="NZ_BAAAQQ010000002.1"/>
</dbReference>
<comment type="caution">
    <text evidence="2">The sequence shown here is derived from an EMBL/GenBank/DDBJ whole genome shotgun (WGS) entry which is preliminary data.</text>
</comment>
<accession>A0ABN2XWU6</accession>
<organism evidence="2 3">
    <name type="scientific">Nocardioides bigeumensis</name>
    <dbReference type="NCBI Taxonomy" id="433657"/>
    <lineage>
        <taxon>Bacteria</taxon>
        <taxon>Bacillati</taxon>
        <taxon>Actinomycetota</taxon>
        <taxon>Actinomycetes</taxon>
        <taxon>Propionibacteriales</taxon>
        <taxon>Nocardioidaceae</taxon>
        <taxon>Nocardioides</taxon>
    </lineage>
</organism>
<feature type="domain" description="Aminoglycoside phosphotransferase" evidence="1">
    <location>
        <begin position="10"/>
        <end position="249"/>
    </location>
</feature>
<proteinExistence type="predicted"/>
<dbReference type="SUPFAM" id="SSF56112">
    <property type="entry name" value="Protein kinase-like (PK-like)"/>
    <property type="match status" value="1"/>
</dbReference>
<name>A0ABN2XWU6_9ACTN</name>
<evidence type="ECO:0000313" key="2">
    <source>
        <dbReference type="EMBL" id="GAA2117719.1"/>
    </source>
</evidence>
<protein>
    <recommendedName>
        <fullName evidence="1">Aminoglycoside phosphotransferase domain-containing protein</fullName>
    </recommendedName>
</protein>
<reference evidence="2 3" key="1">
    <citation type="journal article" date="2019" name="Int. J. Syst. Evol. Microbiol.">
        <title>The Global Catalogue of Microorganisms (GCM) 10K type strain sequencing project: providing services to taxonomists for standard genome sequencing and annotation.</title>
        <authorList>
            <consortium name="The Broad Institute Genomics Platform"/>
            <consortium name="The Broad Institute Genome Sequencing Center for Infectious Disease"/>
            <person name="Wu L."/>
            <person name="Ma J."/>
        </authorList>
    </citation>
    <scope>NUCLEOTIDE SEQUENCE [LARGE SCALE GENOMIC DNA]</scope>
    <source>
        <strain evidence="2 3">JCM 16021</strain>
    </source>
</reference>
<dbReference type="Gene3D" id="3.90.1200.10">
    <property type="match status" value="1"/>
</dbReference>
<dbReference type="InterPro" id="IPR051678">
    <property type="entry name" value="AGP_Transferase"/>
</dbReference>
<evidence type="ECO:0000313" key="3">
    <source>
        <dbReference type="Proteomes" id="UP001500575"/>
    </source>
</evidence>
<dbReference type="Proteomes" id="UP001500575">
    <property type="component" value="Unassembled WGS sequence"/>
</dbReference>
<dbReference type="InterPro" id="IPR011009">
    <property type="entry name" value="Kinase-like_dom_sf"/>
</dbReference>
<dbReference type="InterPro" id="IPR002575">
    <property type="entry name" value="Aminoglycoside_PTrfase"/>
</dbReference>
<sequence length="307" mass="32256">MDQSSLAASLTPLAGGWSGQTFVGEVAGERCVVRVYAGDRTGLRGERAHEVDAALLHLVRGLVPVPQVLELRAPDVATDAPALLITSFLPGVRGDLLLPTLDDAGLATLGANMGRLAADLGGMPMLRSGTFVDADLALGDLPGPDGLPEWVAAHEVALSGFTRDELAGLRELAVDAQGTLDVHDRRCLVHGDLNPKNVLVDPGSLVITGLVDWEFAHAGHPFTDLGNLVRFERMPAYVDGLLAAYTERHGGAEHLAEATARAADLWALVDLAARHQSAPDNTVAADAHDLLRAISASRDLRALPGRA</sequence>
<gene>
    <name evidence="2" type="ORF">GCM10009843_08980</name>
</gene>
<dbReference type="PANTHER" id="PTHR21310:SF15">
    <property type="entry name" value="AMINOGLYCOSIDE PHOSPHOTRANSFERASE DOMAIN-CONTAINING PROTEIN"/>
    <property type="match status" value="1"/>
</dbReference>